<feature type="transmembrane region" description="Helical" evidence="1">
    <location>
        <begin position="259"/>
        <end position="280"/>
    </location>
</feature>
<dbReference type="Proteomes" id="UP001596434">
    <property type="component" value="Unassembled WGS sequence"/>
</dbReference>
<evidence type="ECO:0000256" key="1">
    <source>
        <dbReference type="SAM" id="Phobius"/>
    </source>
</evidence>
<organism evidence="2 3">
    <name type="scientific">Haloplanus litoreus</name>
    <dbReference type="NCBI Taxonomy" id="767515"/>
    <lineage>
        <taxon>Archaea</taxon>
        <taxon>Methanobacteriati</taxon>
        <taxon>Methanobacteriota</taxon>
        <taxon>Stenosarchaea group</taxon>
        <taxon>Halobacteria</taxon>
        <taxon>Halobacteriales</taxon>
        <taxon>Haloferacaceae</taxon>
        <taxon>Haloplanus</taxon>
    </lineage>
</organism>
<feature type="transmembrane region" description="Helical" evidence="1">
    <location>
        <begin position="226"/>
        <end position="247"/>
    </location>
</feature>
<feature type="transmembrane region" description="Helical" evidence="1">
    <location>
        <begin position="197"/>
        <end position="214"/>
    </location>
</feature>
<dbReference type="EMBL" id="JBHTAT010000001">
    <property type="protein sequence ID" value="MFC7255160.1"/>
    <property type="molecule type" value="Genomic_DNA"/>
</dbReference>
<keyword evidence="1" id="KW-0812">Transmembrane</keyword>
<keyword evidence="1" id="KW-0472">Membrane</keyword>
<sequence>MDATRIAIVVLALAFVATPALAHVPAFPGDNTSPERALVVPDAAKSWSFYDRLERGQAKYYRVTLEDGQRLRFGAFTPSGGEFTPSVVLMSESLNRTDRVPSGVSVPEGMGAVVFEGERPDAATYEPFTPSANYHTVSVDRAVEEDGVYLLAVYAPRNASGPVGVTIGYEEEFSPTEYLTVPFDLVRVHLWEGQHPLVVAGPWLVTLVGGAALLRVRRRDGWTRPVIRYGLIGAGTLVLGTGVSALVQMGIALSSIGPTAGMLVTAAFVAVPAVCGAWVLRCALRDDLVLGVRTRSSLAVAGVASLVTWAGFIVGPAVMLFVALVFGKAAFGRGCETVLR</sequence>
<feature type="transmembrane region" description="Helical" evidence="1">
    <location>
        <begin position="300"/>
        <end position="326"/>
    </location>
</feature>
<dbReference type="GeneID" id="96953506"/>
<dbReference type="AlphaFoldDB" id="A0ABD5ZWU8"/>
<accession>A0ABD5ZWU8</accession>
<keyword evidence="3" id="KW-1185">Reference proteome</keyword>
<name>A0ABD5ZWU8_9EURY</name>
<evidence type="ECO:0000313" key="2">
    <source>
        <dbReference type="EMBL" id="MFC7255160.1"/>
    </source>
</evidence>
<proteinExistence type="predicted"/>
<dbReference type="RefSeq" id="WP_379703374.1">
    <property type="nucleotide sequence ID" value="NZ_JBHTAT010000001.1"/>
</dbReference>
<evidence type="ECO:0000313" key="3">
    <source>
        <dbReference type="Proteomes" id="UP001596434"/>
    </source>
</evidence>
<gene>
    <name evidence="2" type="ORF">ACFQKE_07610</name>
</gene>
<reference evidence="2 3" key="1">
    <citation type="journal article" date="2019" name="Int. J. Syst. Evol. Microbiol.">
        <title>The Global Catalogue of Microorganisms (GCM) 10K type strain sequencing project: providing services to taxonomists for standard genome sequencing and annotation.</title>
        <authorList>
            <consortium name="The Broad Institute Genomics Platform"/>
            <consortium name="The Broad Institute Genome Sequencing Center for Infectious Disease"/>
            <person name="Wu L."/>
            <person name="Ma J."/>
        </authorList>
    </citation>
    <scope>NUCLEOTIDE SEQUENCE [LARGE SCALE GENOMIC DNA]</scope>
    <source>
        <strain evidence="2 3">GX21</strain>
    </source>
</reference>
<protein>
    <submittedName>
        <fullName evidence="2">Uncharacterized protein</fullName>
    </submittedName>
</protein>
<keyword evidence="1" id="KW-1133">Transmembrane helix</keyword>
<comment type="caution">
    <text evidence="2">The sequence shown here is derived from an EMBL/GenBank/DDBJ whole genome shotgun (WGS) entry which is preliminary data.</text>
</comment>